<dbReference type="PANTHER" id="PTHR37318">
    <property type="entry name" value="BSL7504 PROTEIN"/>
    <property type="match status" value="1"/>
</dbReference>
<dbReference type="Pfam" id="PF13601">
    <property type="entry name" value="HTH_34"/>
    <property type="match status" value="1"/>
</dbReference>
<dbReference type="STRING" id="229919.GCA_001050195_02562"/>
<feature type="domain" description="Winged helix DNA-binding" evidence="1">
    <location>
        <begin position="21"/>
        <end position="99"/>
    </location>
</feature>
<dbReference type="Gene3D" id="1.10.10.10">
    <property type="entry name" value="Winged helix-like DNA-binding domain superfamily/Winged helix DNA-binding domain"/>
    <property type="match status" value="1"/>
</dbReference>
<organism evidence="2 3">
    <name type="scientific">Anaerolinea thermolimosa</name>
    <dbReference type="NCBI Taxonomy" id="229919"/>
    <lineage>
        <taxon>Bacteria</taxon>
        <taxon>Bacillati</taxon>
        <taxon>Chloroflexota</taxon>
        <taxon>Anaerolineae</taxon>
        <taxon>Anaerolineales</taxon>
        <taxon>Anaerolineaceae</taxon>
        <taxon>Anaerolinea</taxon>
    </lineage>
</organism>
<dbReference type="InterPro" id="IPR036388">
    <property type="entry name" value="WH-like_DNA-bd_sf"/>
</dbReference>
<evidence type="ECO:0000313" key="3">
    <source>
        <dbReference type="Proteomes" id="UP000264141"/>
    </source>
</evidence>
<proteinExistence type="predicted"/>
<dbReference type="SUPFAM" id="SSF46785">
    <property type="entry name" value="Winged helix' DNA-binding domain"/>
    <property type="match status" value="1"/>
</dbReference>
<accession>A0A3D1JI94</accession>
<protein>
    <submittedName>
        <fullName evidence="2">Transcriptional regulator</fullName>
    </submittedName>
</protein>
<sequence>MSEEPIRQVAGLDRLIHEPARMAIVTILSTVEKADFLFLLHQTGLTRGNLSAHLTRLEAAGYIKVEKTYRGKVPQTLISLTEEGRTAFETYCKQLKAFVNSLPEQKNE</sequence>
<dbReference type="RefSeq" id="WP_084001423.1">
    <property type="nucleotide sequence ID" value="NZ_DF967965.1"/>
</dbReference>
<dbReference type="AlphaFoldDB" id="A0A3D1JI94"/>
<dbReference type="PANTHER" id="PTHR37318:SF1">
    <property type="entry name" value="BSL7504 PROTEIN"/>
    <property type="match status" value="1"/>
</dbReference>
<comment type="caution">
    <text evidence="2">The sequence shown here is derived from an EMBL/GenBank/DDBJ whole genome shotgun (WGS) entry which is preliminary data.</text>
</comment>
<dbReference type="EMBL" id="DPBP01000033">
    <property type="protein sequence ID" value="HCE17945.1"/>
    <property type="molecule type" value="Genomic_DNA"/>
</dbReference>
<gene>
    <name evidence="2" type="ORF">DEQ80_08810</name>
</gene>
<dbReference type="OrthoDB" id="9800369at2"/>
<dbReference type="InterPro" id="IPR036390">
    <property type="entry name" value="WH_DNA-bd_sf"/>
</dbReference>
<reference evidence="2 3" key="1">
    <citation type="journal article" date="2018" name="Nat. Biotechnol.">
        <title>A standardized bacterial taxonomy based on genome phylogeny substantially revises the tree of life.</title>
        <authorList>
            <person name="Parks D.H."/>
            <person name="Chuvochina M."/>
            <person name="Waite D.W."/>
            <person name="Rinke C."/>
            <person name="Skarshewski A."/>
            <person name="Chaumeil P.A."/>
            <person name="Hugenholtz P."/>
        </authorList>
    </citation>
    <scope>NUCLEOTIDE SEQUENCE [LARGE SCALE GENOMIC DNA]</scope>
    <source>
        <strain evidence="2">UBA8781</strain>
    </source>
</reference>
<dbReference type="InterPro" id="IPR027395">
    <property type="entry name" value="WH_DNA-bd_dom"/>
</dbReference>
<evidence type="ECO:0000259" key="1">
    <source>
        <dbReference type="Pfam" id="PF13601"/>
    </source>
</evidence>
<evidence type="ECO:0000313" key="2">
    <source>
        <dbReference type="EMBL" id="HCE17945.1"/>
    </source>
</evidence>
<dbReference type="Proteomes" id="UP000264141">
    <property type="component" value="Unassembled WGS sequence"/>
</dbReference>
<name>A0A3D1JI94_9CHLR</name>